<evidence type="ECO:0000313" key="8">
    <source>
        <dbReference type="EMBL" id="CAB4788386.1"/>
    </source>
</evidence>
<feature type="transmembrane region" description="Helical" evidence="6">
    <location>
        <begin position="53"/>
        <end position="76"/>
    </location>
</feature>
<dbReference type="SUPFAM" id="SSF103481">
    <property type="entry name" value="Multidrug resistance efflux transporter EmrE"/>
    <property type="match status" value="2"/>
</dbReference>
<dbReference type="GO" id="GO:0005886">
    <property type="term" value="C:plasma membrane"/>
    <property type="evidence" value="ECO:0007669"/>
    <property type="project" value="UniProtKB-SubCell"/>
</dbReference>
<feature type="transmembrane region" description="Helical" evidence="6">
    <location>
        <begin position="114"/>
        <end position="135"/>
    </location>
</feature>
<evidence type="ECO:0000256" key="4">
    <source>
        <dbReference type="ARBA" id="ARBA00022989"/>
    </source>
</evidence>
<feature type="transmembrane region" description="Helical" evidence="6">
    <location>
        <begin position="88"/>
        <end position="108"/>
    </location>
</feature>
<keyword evidence="2" id="KW-1003">Cell membrane</keyword>
<feature type="domain" description="EamA" evidence="7">
    <location>
        <begin position="24"/>
        <end position="157"/>
    </location>
</feature>
<accession>A0A6J6WZ16</accession>
<feature type="transmembrane region" description="Helical" evidence="6">
    <location>
        <begin position="234"/>
        <end position="253"/>
    </location>
</feature>
<feature type="transmembrane region" description="Helical" evidence="6">
    <location>
        <begin position="265"/>
        <end position="283"/>
    </location>
</feature>
<reference evidence="8" key="1">
    <citation type="submission" date="2020-05" db="EMBL/GenBank/DDBJ databases">
        <authorList>
            <person name="Chiriac C."/>
            <person name="Salcher M."/>
            <person name="Ghai R."/>
            <person name="Kavagutti S V."/>
        </authorList>
    </citation>
    <scope>NUCLEOTIDE SEQUENCE</scope>
</reference>
<keyword evidence="4 6" id="KW-1133">Transmembrane helix</keyword>
<sequence>MYPQGVPTDPLIHAIPESQRSALVGVLTAAGAAILWGTGTVATFVVLDAGVSTSIFTVIEIGSSIVFLTVMSLVLGSRLPSLKKNARVGALGILEPGLAYVLMNFGLARTSVTHAALLGATEPALIALLAWLLIGSKLPTRLLLPMGTALIGTVLVVTANATGSGANWFGDVLVALGFVSASLYAVGSSRVVEDMKPLTVAWIQQIFAFAVIAPPLIFVSFAQGVGSTSSSLTWLAIPIIGITSSSLTFWLYLTSLRHVSPGTTAQFLALIPVTGFLGAVFILGEETTTTAFIGAAIVLVSLMAIARMEHRAELEAIGARSIAR</sequence>
<dbReference type="Pfam" id="PF00892">
    <property type="entry name" value="EamA"/>
    <property type="match status" value="2"/>
</dbReference>
<dbReference type="PANTHER" id="PTHR42920:SF5">
    <property type="entry name" value="EAMA DOMAIN-CONTAINING PROTEIN"/>
    <property type="match status" value="1"/>
</dbReference>
<evidence type="ECO:0000256" key="1">
    <source>
        <dbReference type="ARBA" id="ARBA00004651"/>
    </source>
</evidence>
<dbReference type="AlphaFoldDB" id="A0A6J6WZ16"/>
<feature type="transmembrane region" description="Helical" evidence="6">
    <location>
        <begin position="289"/>
        <end position="306"/>
    </location>
</feature>
<feature type="transmembrane region" description="Helical" evidence="6">
    <location>
        <begin position="168"/>
        <end position="186"/>
    </location>
</feature>
<gene>
    <name evidence="8" type="ORF">UFOPK2925_01251</name>
</gene>
<keyword evidence="5 6" id="KW-0472">Membrane</keyword>
<evidence type="ECO:0000259" key="7">
    <source>
        <dbReference type="Pfam" id="PF00892"/>
    </source>
</evidence>
<dbReference type="PANTHER" id="PTHR42920">
    <property type="entry name" value="OS03G0707200 PROTEIN-RELATED"/>
    <property type="match status" value="1"/>
</dbReference>
<organism evidence="8">
    <name type="scientific">freshwater metagenome</name>
    <dbReference type="NCBI Taxonomy" id="449393"/>
    <lineage>
        <taxon>unclassified sequences</taxon>
        <taxon>metagenomes</taxon>
        <taxon>ecological metagenomes</taxon>
    </lineage>
</organism>
<feature type="transmembrane region" description="Helical" evidence="6">
    <location>
        <begin position="198"/>
        <end position="222"/>
    </location>
</feature>
<evidence type="ECO:0000256" key="6">
    <source>
        <dbReference type="SAM" id="Phobius"/>
    </source>
</evidence>
<dbReference type="EMBL" id="CAEZZU010000207">
    <property type="protein sequence ID" value="CAB4788386.1"/>
    <property type="molecule type" value="Genomic_DNA"/>
</dbReference>
<dbReference type="InterPro" id="IPR037185">
    <property type="entry name" value="EmrE-like"/>
</dbReference>
<evidence type="ECO:0000256" key="5">
    <source>
        <dbReference type="ARBA" id="ARBA00023136"/>
    </source>
</evidence>
<evidence type="ECO:0000256" key="3">
    <source>
        <dbReference type="ARBA" id="ARBA00022692"/>
    </source>
</evidence>
<dbReference type="InterPro" id="IPR051258">
    <property type="entry name" value="Diverse_Substrate_Transporter"/>
</dbReference>
<protein>
    <submittedName>
        <fullName evidence="8">Unannotated protein</fullName>
    </submittedName>
</protein>
<evidence type="ECO:0000256" key="2">
    <source>
        <dbReference type="ARBA" id="ARBA00022475"/>
    </source>
</evidence>
<feature type="transmembrane region" description="Helical" evidence="6">
    <location>
        <begin position="21"/>
        <end position="47"/>
    </location>
</feature>
<feature type="transmembrane region" description="Helical" evidence="6">
    <location>
        <begin position="142"/>
        <end position="162"/>
    </location>
</feature>
<name>A0A6J6WZ16_9ZZZZ</name>
<comment type="subcellular location">
    <subcellularLocation>
        <location evidence="1">Cell membrane</location>
        <topology evidence="1">Multi-pass membrane protein</topology>
    </subcellularLocation>
</comment>
<keyword evidence="3 6" id="KW-0812">Transmembrane</keyword>
<dbReference type="InterPro" id="IPR000620">
    <property type="entry name" value="EamA_dom"/>
</dbReference>
<feature type="domain" description="EamA" evidence="7">
    <location>
        <begin position="169"/>
        <end position="305"/>
    </location>
</feature>
<proteinExistence type="predicted"/>